<accession>A0A1Y1KB00</accession>
<dbReference type="AlphaFoldDB" id="A0A1Y1KB00"/>
<dbReference type="EMBL" id="GEZM01092226">
    <property type="protein sequence ID" value="JAV56646.1"/>
    <property type="molecule type" value="Transcribed_RNA"/>
</dbReference>
<protein>
    <recommendedName>
        <fullName evidence="2">Mos1 transposase HTH domain-containing protein</fullName>
    </recommendedName>
</protein>
<sequence length="105" mass="11985">MNSAKEEQQGLVRFFTAEGVSQHEISRRMTAVYDELCITLVTMKGWCKRFTGRKSRGQSYCGSNHNTQIDELIEQECRISLTKLAKCENISDDSVHTIMHDPLVC</sequence>
<name>A0A1Y1KB00_PHOPY</name>
<evidence type="ECO:0000313" key="1">
    <source>
        <dbReference type="EMBL" id="JAV56646.1"/>
    </source>
</evidence>
<proteinExistence type="predicted"/>
<evidence type="ECO:0008006" key="2">
    <source>
        <dbReference type="Google" id="ProtNLM"/>
    </source>
</evidence>
<reference evidence="1" key="1">
    <citation type="journal article" date="2016" name="Sci. Rep.">
        <title>Molecular characterization of firefly nuptial gifts: a multi-omics approach sheds light on postcopulatory sexual selection.</title>
        <authorList>
            <person name="Al-Wathiqui N."/>
            <person name="Fallon T.R."/>
            <person name="South A."/>
            <person name="Weng J.K."/>
            <person name="Lewis S.M."/>
        </authorList>
    </citation>
    <scope>NUCLEOTIDE SEQUENCE</scope>
</reference>
<organism evidence="1">
    <name type="scientific">Photinus pyralis</name>
    <name type="common">Common eastern firefly</name>
    <name type="synonym">Lampyris pyralis</name>
    <dbReference type="NCBI Taxonomy" id="7054"/>
    <lineage>
        <taxon>Eukaryota</taxon>
        <taxon>Metazoa</taxon>
        <taxon>Ecdysozoa</taxon>
        <taxon>Arthropoda</taxon>
        <taxon>Hexapoda</taxon>
        <taxon>Insecta</taxon>
        <taxon>Pterygota</taxon>
        <taxon>Neoptera</taxon>
        <taxon>Endopterygota</taxon>
        <taxon>Coleoptera</taxon>
        <taxon>Polyphaga</taxon>
        <taxon>Elateriformia</taxon>
        <taxon>Elateroidea</taxon>
        <taxon>Lampyridae</taxon>
        <taxon>Lampyrinae</taxon>
        <taxon>Photinus</taxon>
    </lineage>
</organism>